<dbReference type="Proteomes" id="UP001431209">
    <property type="component" value="Unassembled WGS sequence"/>
</dbReference>
<organism evidence="3 4">
    <name type="scientific">Acrasis kona</name>
    <dbReference type="NCBI Taxonomy" id="1008807"/>
    <lineage>
        <taxon>Eukaryota</taxon>
        <taxon>Discoba</taxon>
        <taxon>Heterolobosea</taxon>
        <taxon>Tetramitia</taxon>
        <taxon>Eutetramitia</taxon>
        <taxon>Acrasidae</taxon>
        <taxon>Acrasis</taxon>
    </lineage>
</organism>
<sequence>MFEDEPTFRRAFYKHVGHENVTNRALRSILLEQNIPHDVLNNETIEALMLTIDRDEDGRIGFSDFLKWYKEFYEGGGSDLDVHLLNIGELLTEVKERSKCEHGTITTDKFKNMWLDAGNRDDGFSIVASSLDPNQTGAVSFKHLAFAFGFINEGIFDKRYMQMYYTPVDYFRRMQFKQKYEKDNATKKQGIKLKEILRRVKADNSHTQSAIVKNQHLTKYRSAEDLSTLVAPSVKRTNSYSEKLIKISEDKSLKLKFSKQV</sequence>
<dbReference type="Pfam" id="PF13833">
    <property type="entry name" value="EF-hand_8"/>
    <property type="match status" value="1"/>
</dbReference>
<keyword evidence="1" id="KW-0106">Calcium</keyword>
<dbReference type="InterPro" id="IPR018247">
    <property type="entry name" value="EF_Hand_1_Ca_BS"/>
</dbReference>
<dbReference type="InterPro" id="IPR011992">
    <property type="entry name" value="EF-hand-dom_pair"/>
</dbReference>
<evidence type="ECO:0000259" key="2">
    <source>
        <dbReference type="PROSITE" id="PS50222"/>
    </source>
</evidence>
<name>A0AAW2ZIM1_9EUKA</name>
<evidence type="ECO:0000256" key="1">
    <source>
        <dbReference type="ARBA" id="ARBA00022837"/>
    </source>
</evidence>
<dbReference type="SUPFAM" id="SSF47473">
    <property type="entry name" value="EF-hand"/>
    <property type="match status" value="1"/>
</dbReference>
<dbReference type="EMBL" id="JAOPGA020001582">
    <property type="protein sequence ID" value="KAL0489656.1"/>
    <property type="molecule type" value="Genomic_DNA"/>
</dbReference>
<dbReference type="AlphaFoldDB" id="A0AAW2ZIM1"/>
<keyword evidence="4" id="KW-1185">Reference proteome</keyword>
<proteinExistence type="predicted"/>
<protein>
    <submittedName>
        <fullName evidence="3">Calcium-binding protein CML27</fullName>
    </submittedName>
</protein>
<reference evidence="3 4" key="1">
    <citation type="submission" date="2024-03" db="EMBL/GenBank/DDBJ databases">
        <title>The Acrasis kona genome and developmental transcriptomes reveal deep origins of eukaryotic multicellular pathways.</title>
        <authorList>
            <person name="Sheikh S."/>
            <person name="Fu C.-J."/>
            <person name="Brown M.W."/>
            <person name="Baldauf S.L."/>
        </authorList>
    </citation>
    <scope>NUCLEOTIDE SEQUENCE [LARGE SCALE GENOMIC DNA]</scope>
    <source>
        <strain evidence="3 4">ATCC MYA-3509</strain>
    </source>
</reference>
<dbReference type="InterPro" id="IPR002048">
    <property type="entry name" value="EF_hand_dom"/>
</dbReference>
<dbReference type="GO" id="GO:0005509">
    <property type="term" value="F:calcium ion binding"/>
    <property type="evidence" value="ECO:0007669"/>
    <property type="project" value="InterPro"/>
</dbReference>
<dbReference type="PROSITE" id="PS00018">
    <property type="entry name" value="EF_HAND_1"/>
    <property type="match status" value="1"/>
</dbReference>
<evidence type="ECO:0000313" key="4">
    <source>
        <dbReference type="Proteomes" id="UP001431209"/>
    </source>
</evidence>
<gene>
    <name evidence="3" type="ORF">AKO1_010537</name>
</gene>
<dbReference type="Gene3D" id="1.10.238.10">
    <property type="entry name" value="EF-hand"/>
    <property type="match status" value="1"/>
</dbReference>
<evidence type="ECO:0000313" key="3">
    <source>
        <dbReference type="EMBL" id="KAL0489656.1"/>
    </source>
</evidence>
<feature type="domain" description="EF-hand" evidence="2">
    <location>
        <begin position="40"/>
        <end position="75"/>
    </location>
</feature>
<accession>A0AAW2ZIM1</accession>
<comment type="caution">
    <text evidence="3">The sequence shown here is derived from an EMBL/GenBank/DDBJ whole genome shotgun (WGS) entry which is preliminary data.</text>
</comment>
<dbReference type="PROSITE" id="PS50222">
    <property type="entry name" value="EF_HAND_2"/>
    <property type="match status" value="1"/>
</dbReference>